<evidence type="ECO:0000313" key="13">
    <source>
        <dbReference type="EMBL" id="KAB2934788.1"/>
    </source>
</evidence>
<feature type="domain" description="TonB-dependent receptor plug" evidence="12">
    <location>
        <begin position="52"/>
        <end position="148"/>
    </location>
</feature>
<proteinExistence type="inferred from homology"/>
<comment type="caution">
    <text evidence="13">The sequence shown here is derived from an EMBL/GenBank/DDBJ whole genome shotgun (WGS) entry which is preliminary data.</text>
</comment>
<dbReference type="GO" id="GO:0009279">
    <property type="term" value="C:cell outer membrane"/>
    <property type="evidence" value="ECO:0007669"/>
    <property type="project" value="UniProtKB-SubCell"/>
</dbReference>
<dbReference type="InterPro" id="IPR037066">
    <property type="entry name" value="Plug_dom_sf"/>
</dbReference>
<evidence type="ECO:0000313" key="14">
    <source>
        <dbReference type="Proteomes" id="UP000460298"/>
    </source>
</evidence>
<evidence type="ECO:0000256" key="4">
    <source>
        <dbReference type="ARBA" id="ARBA00022692"/>
    </source>
</evidence>
<dbReference type="InterPro" id="IPR036942">
    <property type="entry name" value="Beta-barrel_TonB_sf"/>
</dbReference>
<keyword evidence="6 8" id="KW-0472">Membrane</keyword>
<evidence type="ECO:0000256" key="6">
    <source>
        <dbReference type="ARBA" id="ARBA00023136"/>
    </source>
</evidence>
<evidence type="ECO:0000256" key="2">
    <source>
        <dbReference type="ARBA" id="ARBA00022448"/>
    </source>
</evidence>
<dbReference type="PROSITE" id="PS52016">
    <property type="entry name" value="TONB_DEPENDENT_REC_3"/>
    <property type="match status" value="1"/>
</dbReference>
<gene>
    <name evidence="13" type="ORF">F9K24_03150</name>
</gene>
<evidence type="ECO:0000256" key="9">
    <source>
        <dbReference type="RuleBase" id="RU003357"/>
    </source>
</evidence>
<dbReference type="PANTHER" id="PTHR30069">
    <property type="entry name" value="TONB-DEPENDENT OUTER MEMBRANE RECEPTOR"/>
    <property type="match status" value="1"/>
</dbReference>
<dbReference type="PANTHER" id="PTHR30069:SF49">
    <property type="entry name" value="OUTER MEMBRANE PROTEIN C"/>
    <property type="match status" value="1"/>
</dbReference>
<keyword evidence="2 8" id="KW-0813">Transport</keyword>
<dbReference type="EMBL" id="WBUI01000002">
    <property type="protein sequence ID" value="KAB2934788.1"/>
    <property type="molecule type" value="Genomic_DNA"/>
</dbReference>
<evidence type="ECO:0000256" key="1">
    <source>
        <dbReference type="ARBA" id="ARBA00004571"/>
    </source>
</evidence>
<dbReference type="InterPro" id="IPR039426">
    <property type="entry name" value="TonB-dep_rcpt-like"/>
</dbReference>
<dbReference type="GO" id="GO:0015344">
    <property type="term" value="F:siderophore uptake transmembrane transporter activity"/>
    <property type="evidence" value="ECO:0007669"/>
    <property type="project" value="TreeGrafter"/>
</dbReference>
<dbReference type="Proteomes" id="UP000460298">
    <property type="component" value="Unassembled WGS sequence"/>
</dbReference>
<evidence type="ECO:0000256" key="7">
    <source>
        <dbReference type="ARBA" id="ARBA00023237"/>
    </source>
</evidence>
<evidence type="ECO:0000256" key="8">
    <source>
        <dbReference type="PROSITE-ProRule" id="PRU01360"/>
    </source>
</evidence>
<reference evidence="13 14" key="1">
    <citation type="submission" date="2019-10" db="EMBL/GenBank/DDBJ databases">
        <title>Extracellular Electron Transfer in a Candidatus Methanoperedens spp. Enrichment Culture.</title>
        <authorList>
            <person name="Berger S."/>
            <person name="Rangel Shaw D."/>
            <person name="Berben T."/>
            <person name="In 'T Zandt M."/>
            <person name="Frank J."/>
            <person name="Reimann J."/>
            <person name="Jetten M.S.M."/>
            <person name="Welte C.U."/>
        </authorList>
    </citation>
    <scope>NUCLEOTIDE SEQUENCE [LARGE SCALE GENOMIC DNA]</scope>
    <source>
        <strain evidence="13">SB12</strain>
    </source>
</reference>
<evidence type="ECO:0000259" key="11">
    <source>
        <dbReference type="Pfam" id="PF00593"/>
    </source>
</evidence>
<comment type="subcellular location">
    <subcellularLocation>
        <location evidence="1 8">Cell outer membrane</location>
        <topology evidence="1 8">Multi-pass membrane protein</topology>
    </subcellularLocation>
</comment>
<evidence type="ECO:0000256" key="10">
    <source>
        <dbReference type="SAM" id="SignalP"/>
    </source>
</evidence>
<evidence type="ECO:0000256" key="5">
    <source>
        <dbReference type="ARBA" id="ARBA00023077"/>
    </source>
</evidence>
<feature type="chain" id="PRO_5032778599" evidence="10">
    <location>
        <begin position="25"/>
        <end position="824"/>
    </location>
</feature>
<dbReference type="InterPro" id="IPR012910">
    <property type="entry name" value="Plug_dom"/>
</dbReference>
<evidence type="ECO:0000259" key="12">
    <source>
        <dbReference type="Pfam" id="PF07715"/>
    </source>
</evidence>
<feature type="signal peptide" evidence="10">
    <location>
        <begin position="1"/>
        <end position="24"/>
    </location>
</feature>
<dbReference type="InterPro" id="IPR000531">
    <property type="entry name" value="Beta-barrel_TonB"/>
</dbReference>
<sequence length="824" mass="92272">MYIKQRAFRAATFILSFIPTLIIAQPADEPPANKPPIADEIVVKGKKEGFTESVEIREIRESNARDAGEALEKVEGVSKIRKGGIANDIDIRGMKRDNINIFIDGQRLHGACPNRMDPASFHVDFAEVETIEIIKGPYNVKNPGGIGGEVDIKTKEIKKGLNNEINLSGGSFDTKEGSFRSSYATDAFGFLVGGSAKTAQPYIDGNGKRITEQYPDFDDPSSLLFSPYASADVLAAMAQMNALKALAPAQFAATFPDFPASAPPSANRYKYGERKNDAYEMRTAWIKTFFKPTEKQKIELSYTKQETENVFYPYLMMDANYDNAARTAATYTIEDLTSKIEQLKVQVYDNQVKHLMTDEFRCSSTNSTNECYLPMSQSFGMATYATTRTTGGKIETTFKVLGKTTVGIDTYHRNWNTTTTTRVKHFKDMSMPMMQNNYRDQASIPDVTTDNVGAYFENESKLSSKLKLNTGLRHDKAITKAGKDRRILYNAYFPGFDPLYQFQYAKASQDGIMIAPGYMVPGIAVDAEIYIPQAEPTVVDEMTAGNARLIYEINDRFEVFAGFGHGARLPDPQERFFALQRMGNAAMPDSVGNPHLKVTKNDQGDLGFKYFNGKILWKMQGFYSKVYDYVVTRFASDTYIGKINPYNDPLVYSTYTSVVQQSLQQISGVNRIARSYKNVDATMYGGESSVRITLPKDLFTGAGLSYVRGINDTERLELQEMPPLRGNIWLRFDNGKYFTEAEGVFAATQTRVDRAIGEKQTPGWGIANIKAGAEFGGLKLVTGVRNIFDRYYYEHLSYSREPFATGIKVPEPGRSWFVSMQWAF</sequence>
<keyword evidence="3 8" id="KW-1134">Transmembrane beta strand</keyword>
<dbReference type="AlphaFoldDB" id="A0A833H4F7"/>
<dbReference type="Gene3D" id="2.170.130.10">
    <property type="entry name" value="TonB-dependent receptor, plug domain"/>
    <property type="match status" value="1"/>
</dbReference>
<keyword evidence="10" id="KW-0732">Signal</keyword>
<dbReference type="Pfam" id="PF07715">
    <property type="entry name" value="Plug"/>
    <property type="match status" value="1"/>
</dbReference>
<dbReference type="SUPFAM" id="SSF56935">
    <property type="entry name" value="Porins"/>
    <property type="match status" value="1"/>
</dbReference>
<accession>A0A833H4F7</accession>
<keyword evidence="13" id="KW-0675">Receptor</keyword>
<dbReference type="Gene3D" id="2.40.170.20">
    <property type="entry name" value="TonB-dependent receptor, beta-barrel domain"/>
    <property type="match status" value="1"/>
</dbReference>
<dbReference type="GO" id="GO:0044718">
    <property type="term" value="P:siderophore transmembrane transport"/>
    <property type="evidence" value="ECO:0007669"/>
    <property type="project" value="TreeGrafter"/>
</dbReference>
<keyword evidence="7 8" id="KW-0998">Cell outer membrane</keyword>
<organism evidence="13 14">
    <name type="scientific">Leptonema illini</name>
    <dbReference type="NCBI Taxonomy" id="183"/>
    <lineage>
        <taxon>Bacteria</taxon>
        <taxon>Pseudomonadati</taxon>
        <taxon>Spirochaetota</taxon>
        <taxon>Spirochaetia</taxon>
        <taxon>Leptospirales</taxon>
        <taxon>Leptospiraceae</taxon>
        <taxon>Leptonema</taxon>
    </lineage>
</organism>
<name>A0A833H4F7_9LEPT</name>
<feature type="domain" description="TonB-dependent receptor-like beta-barrel" evidence="11">
    <location>
        <begin position="321"/>
        <end position="787"/>
    </location>
</feature>
<evidence type="ECO:0000256" key="3">
    <source>
        <dbReference type="ARBA" id="ARBA00022452"/>
    </source>
</evidence>
<dbReference type="Pfam" id="PF00593">
    <property type="entry name" value="TonB_dep_Rec_b-barrel"/>
    <property type="match status" value="1"/>
</dbReference>
<keyword evidence="4 8" id="KW-0812">Transmembrane</keyword>
<keyword evidence="5 9" id="KW-0798">TonB box</keyword>
<comment type="similarity">
    <text evidence="8 9">Belongs to the TonB-dependent receptor family.</text>
</comment>
<protein>
    <submittedName>
        <fullName evidence="13">TonB-dependent receptor</fullName>
    </submittedName>
</protein>